<dbReference type="EMBL" id="CP013235">
    <property type="protein sequence ID" value="AMP08049.1"/>
    <property type="molecule type" value="Genomic_DNA"/>
</dbReference>
<organism evidence="1 2">
    <name type="scientific">Collimonas arenae</name>
    <dbReference type="NCBI Taxonomy" id="279058"/>
    <lineage>
        <taxon>Bacteria</taxon>
        <taxon>Pseudomonadati</taxon>
        <taxon>Pseudomonadota</taxon>
        <taxon>Betaproteobacteria</taxon>
        <taxon>Burkholderiales</taxon>
        <taxon>Oxalobacteraceae</taxon>
        <taxon>Collimonas</taxon>
    </lineage>
</organism>
<protein>
    <submittedName>
        <fullName evidence="1">Uncharacterized protein</fullName>
    </submittedName>
</protein>
<dbReference type="Proteomes" id="UP000071778">
    <property type="component" value="Chromosome"/>
</dbReference>
<sequence length="40" mass="4085">MANAAAGLSKGFIFILVYVVCLPAHHGDPSSAVRPTATNS</sequence>
<reference evidence="1 2" key="1">
    <citation type="submission" date="2015-11" db="EMBL/GenBank/DDBJ databases">
        <title>Exploring the genomic traits of fungus-feeding bacterial genus Collimonas.</title>
        <authorList>
            <person name="Song C."/>
            <person name="Schmidt R."/>
            <person name="de Jager V."/>
            <person name="Krzyzanowska D."/>
            <person name="Jongedijk E."/>
            <person name="Cankar K."/>
            <person name="Beekwilder J."/>
            <person name="van Veen A."/>
            <person name="de Boer W."/>
            <person name="van Veen J.A."/>
            <person name="Garbeva P."/>
        </authorList>
    </citation>
    <scope>NUCLEOTIDE SEQUENCE [LARGE SCALE GENOMIC DNA]</scope>
    <source>
        <strain evidence="1 2">Ter282</strain>
    </source>
</reference>
<evidence type="ECO:0000313" key="2">
    <source>
        <dbReference type="Proteomes" id="UP000071778"/>
    </source>
</evidence>
<name>A0A127PK44_9BURK</name>
<gene>
    <name evidence="1" type="ORF">CAter282_0227</name>
</gene>
<proteinExistence type="predicted"/>
<accession>A0A127PK44</accession>
<keyword evidence="2" id="KW-1185">Reference proteome</keyword>
<evidence type="ECO:0000313" key="1">
    <source>
        <dbReference type="EMBL" id="AMP08049.1"/>
    </source>
</evidence>
<dbReference type="AlphaFoldDB" id="A0A127PK44"/>